<sequence>MLSKTLLALALASVAAAAPAPAEPALAKLTCYAPKDCGGAPVFSSTYSAKDKITGYWVDSVSQNEGLGACIDFPADKVVASCRIEAYDPAYRCTFGGTWASNCYGTFAVGYADKSPNGEDQSCATGDAYLQMQGKRIYGGLLSCRKRA</sequence>
<dbReference type="Proteomes" id="UP000827549">
    <property type="component" value="Chromosome 5"/>
</dbReference>
<dbReference type="GeneID" id="87810801"/>
<reference evidence="2" key="1">
    <citation type="submission" date="2023-10" db="EMBL/GenBank/DDBJ databases">
        <authorList>
            <person name="Noh H."/>
        </authorList>
    </citation>
    <scope>NUCLEOTIDE SEQUENCE</scope>
    <source>
        <strain evidence="2">DUCC4014</strain>
    </source>
</reference>
<feature type="signal peptide" evidence="1">
    <location>
        <begin position="1"/>
        <end position="17"/>
    </location>
</feature>
<evidence type="ECO:0008006" key="4">
    <source>
        <dbReference type="Google" id="ProtNLM"/>
    </source>
</evidence>
<accession>A0AAF0YDU5</accession>
<keyword evidence="3" id="KW-1185">Reference proteome</keyword>
<feature type="chain" id="PRO_5042171374" description="Ig-like domain-containing protein" evidence="1">
    <location>
        <begin position="18"/>
        <end position="148"/>
    </location>
</feature>
<organism evidence="2 3">
    <name type="scientific">Vanrija pseudolonga</name>
    <dbReference type="NCBI Taxonomy" id="143232"/>
    <lineage>
        <taxon>Eukaryota</taxon>
        <taxon>Fungi</taxon>
        <taxon>Dikarya</taxon>
        <taxon>Basidiomycota</taxon>
        <taxon>Agaricomycotina</taxon>
        <taxon>Tremellomycetes</taxon>
        <taxon>Trichosporonales</taxon>
        <taxon>Trichosporonaceae</taxon>
        <taxon>Vanrija</taxon>
    </lineage>
</organism>
<proteinExistence type="predicted"/>
<dbReference type="AlphaFoldDB" id="A0AAF0YDU5"/>
<dbReference type="EMBL" id="CP086718">
    <property type="protein sequence ID" value="WOO84107.1"/>
    <property type="molecule type" value="Genomic_DNA"/>
</dbReference>
<evidence type="ECO:0000313" key="3">
    <source>
        <dbReference type="Proteomes" id="UP000827549"/>
    </source>
</evidence>
<gene>
    <name evidence="2" type="ORF">LOC62_05G007629</name>
</gene>
<name>A0AAF0YDU5_9TREE</name>
<keyword evidence="1" id="KW-0732">Signal</keyword>
<protein>
    <recommendedName>
        <fullName evidence="4">Ig-like domain-containing protein</fullName>
    </recommendedName>
</protein>
<dbReference type="RefSeq" id="XP_062630133.1">
    <property type="nucleotide sequence ID" value="XM_062774149.1"/>
</dbReference>
<evidence type="ECO:0000313" key="2">
    <source>
        <dbReference type="EMBL" id="WOO84107.1"/>
    </source>
</evidence>
<evidence type="ECO:0000256" key="1">
    <source>
        <dbReference type="SAM" id="SignalP"/>
    </source>
</evidence>